<feature type="signal peptide" evidence="4">
    <location>
        <begin position="1"/>
        <end position="23"/>
    </location>
</feature>
<evidence type="ECO:0000256" key="4">
    <source>
        <dbReference type="SAM" id="SignalP"/>
    </source>
</evidence>
<dbReference type="PANTHER" id="PTHR32444:SF247">
    <property type="entry name" value="OS01G0958200 PROTEIN"/>
    <property type="match status" value="1"/>
</dbReference>
<dbReference type="PANTHER" id="PTHR32444">
    <property type="entry name" value="BULB-TYPE LECTIN DOMAIN-CONTAINING PROTEIN"/>
    <property type="match status" value="1"/>
</dbReference>
<comment type="function">
    <text evidence="1">Involved in sporophytic self-incompatibility system (the inability of flowering plants to achieve self-fertilization).</text>
</comment>
<comment type="caution">
    <text evidence="7">The sequence shown here is derived from an EMBL/GenBank/DDBJ whole genome shotgun (WGS) entry which is preliminary data.</text>
</comment>
<name>A0AAV7EZA3_ARIFI</name>
<dbReference type="Proteomes" id="UP000825729">
    <property type="component" value="Unassembled WGS sequence"/>
</dbReference>
<dbReference type="Pfam" id="PF08276">
    <property type="entry name" value="PAN_2"/>
    <property type="match status" value="1"/>
</dbReference>
<feature type="chain" id="PRO_5043933391" evidence="4">
    <location>
        <begin position="24"/>
        <end position="457"/>
    </location>
</feature>
<evidence type="ECO:0000256" key="3">
    <source>
        <dbReference type="ARBA" id="ARBA00023157"/>
    </source>
</evidence>
<dbReference type="SMART" id="SM00473">
    <property type="entry name" value="PAN_AP"/>
    <property type="match status" value="1"/>
</dbReference>
<dbReference type="InterPro" id="IPR036426">
    <property type="entry name" value="Bulb-type_lectin_dom_sf"/>
</dbReference>
<dbReference type="SUPFAM" id="SSF51110">
    <property type="entry name" value="alpha-D-mannose-specific plant lectins"/>
    <property type="match status" value="1"/>
</dbReference>
<dbReference type="SMART" id="SM00108">
    <property type="entry name" value="B_lectin"/>
    <property type="match status" value="1"/>
</dbReference>
<dbReference type="InterPro" id="IPR001480">
    <property type="entry name" value="Bulb-type_lectin_dom"/>
</dbReference>
<dbReference type="Pfam" id="PF01453">
    <property type="entry name" value="B_lectin"/>
    <property type="match status" value="1"/>
</dbReference>
<evidence type="ECO:0000256" key="2">
    <source>
        <dbReference type="ARBA" id="ARBA00022729"/>
    </source>
</evidence>
<accession>A0AAV7EZA3</accession>
<dbReference type="FunFam" id="2.90.10.10:FF:000005">
    <property type="entry name" value="G-type lectin S-receptor-like serine/threonine-protein kinase"/>
    <property type="match status" value="1"/>
</dbReference>
<evidence type="ECO:0000256" key="1">
    <source>
        <dbReference type="ARBA" id="ARBA00003061"/>
    </source>
</evidence>
<evidence type="ECO:0000313" key="8">
    <source>
        <dbReference type="Proteomes" id="UP000825729"/>
    </source>
</evidence>
<feature type="domain" description="Bulb-type lectin" evidence="5">
    <location>
        <begin position="28"/>
        <end position="153"/>
    </location>
</feature>
<dbReference type="InterPro" id="IPR000858">
    <property type="entry name" value="S_locus_glycoprot_dom"/>
</dbReference>
<dbReference type="EMBL" id="JAINDJ010000003">
    <property type="protein sequence ID" value="KAG9454162.1"/>
    <property type="molecule type" value="Genomic_DNA"/>
</dbReference>
<dbReference type="AlphaFoldDB" id="A0AAV7EZA3"/>
<dbReference type="InterPro" id="IPR003609">
    <property type="entry name" value="Pan_app"/>
</dbReference>
<proteinExistence type="predicted"/>
<keyword evidence="3" id="KW-1015">Disulfide bond</keyword>
<keyword evidence="8" id="KW-1185">Reference proteome</keyword>
<sequence>MVYSKTKLSLLLSFFLLLLPSETFTSFAATIGPGESITGNRTLTSSGGGVFELGFFTPGASRKYYLGIWYRKLSEPTLVWVANREAPLPDDDSSAVRIGEDGNLVILRRSKVPVWSTNSSSTTNPNSTIVELLHSGNLVLRDRSNPDAVFWQSFDHPTDTLLPGGRLRFSGDSGTLASWRSSDDPAPGPFSLRLDDYTNAQYSLVWNGTRTYCTSGIWSGQIVEIFPEMHSNSLYNYSFVARGEEDYYLTYSVQNSTIITRLTMDITGQLKQLVWSERKGKWDLAWSQPREQCDVYSLCGSFSICNEKGPSTCSCLQGFQPRFLPDWNSRDWSGGCKRKTALSCGRGDAFRVLTGMKSPPNGRPSRAKSREECESDCRSSCSCSAFSFLVGCFIWETDLQNLQYLSDDDPRAVVINLRLAKSEVIESTSSSSTTRRRNRGLLVGATHKGKKKTCYTL</sequence>
<dbReference type="PROSITE" id="PS50927">
    <property type="entry name" value="BULB_LECTIN"/>
    <property type="match status" value="1"/>
</dbReference>
<dbReference type="Gene3D" id="2.90.10.10">
    <property type="entry name" value="Bulb-type lectin domain"/>
    <property type="match status" value="1"/>
</dbReference>
<evidence type="ECO:0000259" key="6">
    <source>
        <dbReference type="PROSITE" id="PS50948"/>
    </source>
</evidence>
<keyword evidence="2 4" id="KW-0732">Signal</keyword>
<evidence type="ECO:0000313" key="7">
    <source>
        <dbReference type="EMBL" id="KAG9454162.1"/>
    </source>
</evidence>
<evidence type="ECO:0000259" key="5">
    <source>
        <dbReference type="PROSITE" id="PS50927"/>
    </source>
</evidence>
<dbReference type="CDD" id="cd00028">
    <property type="entry name" value="B_lectin"/>
    <property type="match status" value="1"/>
</dbReference>
<gene>
    <name evidence="7" type="ORF">H6P81_007066</name>
</gene>
<reference evidence="7 8" key="1">
    <citation type="submission" date="2021-07" db="EMBL/GenBank/DDBJ databases">
        <title>The Aristolochia fimbriata genome: insights into angiosperm evolution, floral development and chemical biosynthesis.</title>
        <authorList>
            <person name="Jiao Y."/>
        </authorList>
    </citation>
    <scope>NUCLEOTIDE SEQUENCE [LARGE SCALE GENOMIC DNA]</scope>
    <source>
        <strain evidence="7">IBCAS-2021</strain>
        <tissue evidence="7">Leaf</tissue>
    </source>
</reference>
<dbReference type="InterPro" id="IPR035446">
    <property type="entry name" value="SLSG/EP1"/>
</dbReference>
<dbReference type="Pfam" id="PF00954">
    <property type="entry name" value="S_locus_glycop"/>
    <property type="match status" value="1"/>
</dbReference>
<feature type="domain" description="Apple" evidence="6">
    <location>
        <begin position="344"/>
        <end position="418"/>
    </location>
</feature>
<dbReference type="PROSITE" id="PS50948">
    <property type="entry name" value="PAN"/>
    <property type="match status" value="1"/>
</dbReference>
<dbReference type="PIRSF" id="PIRSF002686">
    <property type="entry name" value="SLG"/>
    <property type="match status" value="1"/>
</dbReference>
<dbReference type="GO" id="GO:0048544">
    <property type="term" value="P:recognition of pollen"/>
    <property type="evidence" value="ECO:0007669"/>
    <property type="project" value="InterPro"/>
</dbReference>
<organism evidence="7 8">
    <name type="scientific">Aristolochia fimbriata</name>
    <name type="common">White veined hardy Dutchman's pipe vine</name>
    <dbReference type="NCBI Taxonomy" id="158543"/>
    <lineage>
        <taxon>Eukaryota</taxon>
        <taxon>Viridiplantae</taxon>
        <taxon>Streptophyta</taxon>
        <taxon>Embryophyta</taxon>
        <taxon>Tracheophyta</taxon>
        <taxon>Spermatophyta</taxon>
        <taxon>Magnoliopsida</taxon>
        <taxon>Magnoliidae</taxon>
        <taxon>Piperales</taxon>
        <taxon>Aristolochiaceae</taxon>
        <taxon>Aristolochia</taxon>
    </lineage>
</organism>
<protein>
    <submittedName>
        <fullName evidence="7">Uncharacterized protein</fullName>
    </submittedName>
</protein>